<dbReference type="PANTHER" id="PTHR43289">
    <property type="entry name" value="MITOGEN-ACTIVATED PROTEIN KINASE KINASE KINASE 20-RELATED"/>
    <property type="match status" value="1"/>
</dbReference>
<proteinExistence type="predicted"/>
<keyword evidence="6 7" id="KW-0067">ATP-binding</keyword>
<accession>A0AA51RQI6</accession>
<dbReference type="SUPFAM" id="SSF56112">
    <property type="entry name" value="Protein kinase-like (PK-like)"/>
    <property type="match status" value="1"/>
</dbReference>
<dbReference type="FunFam" id="1.10.510.10:FF:000021">
    <property type="entry name" value="Serine/threonine protein kinase"/>
    <property type="match status" value="1"/>
</dbReference>
<evidence type="ECO:0000256" key="3">
    <source>
        <dbReference type="ARBA" id="ARBA00022679"/>
    </source>
</evidence>
<keyword evidence="8" id="KW-1133">Transmembrane helix</keyword>
<keyword evidence="8" id="KW-0812">Transmembrane</keyword>
<evidence type="ECO:0000313" key="10">
    <source>
        <dbReference type="EMBL" id="WMS85786.1"/>
    </source>
</evidence>
<evidence type="ECO:0000259" key="9">
    <source>
        <dbReference type="PROSITE" id="PS50011"/>
    </source>
</evidence>
<dbReference type="PROSITE" id="PS00108">
    <property type="entry name" value="PROTEIN_KINASE_ST"/>
    <property type="match status" value="1"/>
</dbReference>
<evidence type="ECO:0000256" key="1">
    <source>
        <dbReference type="ARBA" id="ARBA00012513"/>
    </source>
</evidence>
<protein>
    <recommendedName>
        <fullName evidence="1">non-specific serine/threonine protein kinase</fullName>
        <ecNumber evidence="1">2.7.11.1</ecNumber>
    </recommendedName>
</protein>
<dbReference type="PANTHER" id="PTHR43289:SF6">
    <property type="entry name" value="SERINE_THREONINE-PROTEIN KINASE NEKL-3"/>
    <property type="match status" value="1"/>
</dbReference>
<dbReference type="KEGG" id="plei:Q9312_11220"/>
<dbReference type="EC" id="2.7.11.1" evidence="1"/>
<gene>
    <name evidence="10" type="ORF">Q9312_11220</name>
</gene>
<keyword evidence="5 10" id="KW-0418">Kinase</keyword>
<dbReference type="GO" id="GO:0004674">
    <property type="term" value="F:protein serine/threonine kinase activity"/>
    <property type="evidence" value="ECO:0007669"/>
    <property type="project" value="UniProtKB-KW"/>
</dbReference>
<dbReference type="InterPro" id="IPR008271">
    <property type="entry name" value="Ser/Thr_kinase_AS"/>
</dbReference>
<dbReference type="InterPro" id="IPR000719">
    <property type="entry name" value="Prot_kinase_dom"/>
</dbReference>
<evidence type="ECO:0000256" key="5">
    <source>
        <dbReference type="ARBA" id="ARBA00022777"/>
    </source>
</evidence>
<dbReference type="Proteomes" id="UP001239782">
    <property type="component" value="Chromosome"/>
</dbReference>
<dbReference type="PROSITE" id="PS50011">
    <property type="entry name" value="PROTEIN_KINASE_DOM"/>
    <property type="match status" value="1"/>
</dbReference>
<keyword evidence="8" id="KW-0472">Membrane</keyword>
<evidence type="ECO:0000256" key="6">
    <source>
        <dbReference type="ARBA" id="ARBA00022840"/>
    </source>
</evidence>
<dbReference type="EMBL" id="CP133548">
    <property type="protein sequence ID" value="WMS85786.1"/>
    <property type="molecule type" value="Genomic_DNA"/>
</dbReference>
<dbReference type="Pfam" id="PF00069">
    <property type="entry name" value="Pkinase"/>
    <property type="match status" value="1"/>
</dbReference>
<feature type="transmembrane region" description="Helical" evidence="8">
    <location>
        <begin position="12"/>
        <end position="32"/>
    </location>
</feature>
<evidence type="ECO:0000313" key="11">
    <source>
        <dbReference type="Proteomes" id="UP001239782"/>
    </source>
</evidence>
<feature type="transmembrane region" description="Helical" evidence="8">
    <location>
        <begin position="90"/>
        <end position="110"/>
    </location>
</feature>
<dbReference type="CDD" id="cd14014">
    <property type="entry name" value="STKc_PknB_like"/>
    <property type="match status" value="1"/>
</dbReference>
<organism evidence="10 11">
    <name type="scientific">Pleionea litopenaei</name>
    <dbReference type="NCBI Taxonomy" id="3070815"/>
    <lineage>
        <taxon>Bacteria</taxon>
        <taxon>Pseudomonadati</taxon>
        <taxon>Pseudomonadota</taxon>
        <taxon>Gammaproteobacteria</taxon>
        <taxon>Oceanospirillales</taxon>
        <taxon>Pleioneaceae</taxon>
        <taxon>Pleionea</taxon>
    </lineage>
</organism>
<dbReference type="Gene3D" id="3.30.200.20">
    <property type="entry name" value="Phosphorylase Kinase, domain 1"/>
    <property type="match status" value="1"/>
</dbReference>
<name>A0AA51RQI6_9GAMM</name>
<dbReference type="RefSeq" id="WP_309200939.1">
    <property type="nucleotide sequence ID" value="NZ_CP133548.1"/>
</dbReference>
<dbReference type="SMART" id="SM00220">
    <property type="entry name" value="S_TKc"/>
    <property type="match status" value="1"/>
</dbReference>
<keyword evidence="2" id="KW-0723">Serine/threonine-protein kinase</keyword>
<feature type="transmembrane region" description="Helical" evidence="8">
    <location>
        <begin position="62"/>
        <end position="83"/>
    </location>
</feature>
<reference evidence="10 11" key="1">
    <citation type="submission" date="2023-08" db="EMBL/GenBank/DDBJ databases">
        <title>Pleionea litopenaei sp. nov., isolated from stomach of juvenile Litopenaeus vannamei.</title>
        <authorList>
            <person name="Rho A.M."/>
            <person name="Hwang C.Y."/>
        </authorList>
    </citation>
    <scope>NUCLEOTIDE SEQUENCE [LARGE SCALE GENOMIC DNA]</scope>
    <source>
        <strain evidence="10 11">HL-JVS1</strain>
    </source>
</reference>
<dbReference type="Gene3D" id="1.10.510.10">
    <property type="entry name" value="Transferase(Phosphotransferase) domain 1"/>
    <property type="match status" value="1"/>
</dbReference>
<keyword evidence="11" id="KW-1185">Reference proteome</keyword>
<dbReference type="GO" id="GO:0005524">
    <property type="term" value="F:ATP binding"/>
    <property type="evidence" value="ECO:0007669"/>
    <property type="project" value="UniProtKB-UniRule"/>
</dbReference>
<evidence type="ECO:0000256" key="7">
    <source>
        <dbReference type="PROSITE-ProRule" id="PRU10141"/>
    </source>
</evidence>
<dbReference type="PROSITE" id="PS00107">
    <property type="entry name" value="PROTEIN_KINASE_ATP"/>
    <property type="match status" value="1"/>
</dbReference>
<feature type="binding site" evidence="7">
    <location>
        <position position="291"/>
    </location>
    <ligand>
        <name>ATP</name>
        <dbReference type="ChEBI" id="CHEBI:30616"/>
    </ligand>
</feature>
<dbReference type="InterPro" id="IPR017441">
    <property type="entry name" value="Protein_kinase_ATP_BS"/>
</dbReference>
<evidence type="ECO:0000256" key="8">
    <source>
        <dbReference type="SAM" id="Phobius"/>
    </source>
</evidence>
<keyword evidence="3 10" id="KW-0808">Transferase</keyword>
<keyword evidence="4 7" id="KW-0547">Nucleotide-binding</keyword>
<sequence length="535" mass="60731">MQSKPINRNNLALFSSGWLALFIFSAAAVVLFDWQLQLFDGLYLRFTHHLAPELQQQSLIPISHYFELSILGTASGLLFFIFGLRLRLSLSLIVLLLTAIALTGTFIAYFSQTQQLTPFFETTIACCIGWACGLLERVHQAPLRQLMMHSQRWGEKAVQWHVKNQQWREAFELAQQLRPNNEVLELSYQIAQNCEQKRDFNRAKDIYLWLIKRNRHFKDCQQRLQQLESIRPTNPGLGGTVVMEQTLLMPTEGLQPPTLGRYRIESILGKGAMGVVYRGIDPAINREVAIKTLALSQENIDSEHQLARERFFREAETAGKLNHPNIVTVYDVGEEQDLAFIAMDLLTGVPLDKHIKKDQLLPVVLVYQLMTQIASALAYAHSQGVVHRDIKPANIIYDDDKHKVIITDFGIAHLVDKSKTRTGAILGSPFYMSPEQVQGKRIDGRSDIFSMGVTFYQLLTGQLPFKGESLATVALNITTQKHEPVRKIRADLPASASRIINKALQKDQDKRYQSVEELQDALVNALKRDFKTNPL</sequence>
<feature type="domain" description="Protein kinase" evidence="9">
    <location>
        <begin position="262"/>
        <end position="523"/>
    </location>
</feature>
<evidence type="ECO:0000256" key="2">
    <source>
        <dbReference type="ARBA" id="ARBA00022527"/>
    </source>
</evidence>
<dbReference type="AlphaFoldDB" id="A0AA51RQI6"/>
<dbReference type="InterPro" id="IPR011009">
    <property type="entry name" value="Kinase-like_dom_sf"/>
</dbReference>
<evidence type="ECO:0000256" key="4">
    <source>
        <dbReference type="ARBA" id="ARBA00022741"/>
    </source>
</evidence>